<dbReference type="InterPro" id="IPR013078">
    <property type="entry name" value="His_Pase_superF_clade-1"/>
</dbReference>
<dbReference type="InterPro" id="IPR000086">
    <property type="entry name" value="NUDIX_hydrolase_dom"/>
</dbReference>
<feature type="domain" description="Nudix hydrolase" evidence="3">
    <location>
        <begin position="58"/>
        <end position="190"/>
    </location>
</feature>
<dbReference type="InterPro" id="IPR051325">
    <property type="entry name" value="Nudix_hydrolase_domain"/>
</dbReference>
<dbReference type="AlphaFoldDB" id="A0A7K1UQ62"/>
<evidence type="ECO:0000256" key="2">
    <source>
        <dbReference type="SAM" id="MobiDB-lite"/>
    </source>
</evidence>
<dbReference type="GO" id="GO:0006167">
    <property type="term" value="P:AMP biosynthetic process"/>
    <property type="evidence" value="ECO:0007669"/>
    <property type="project" value="TreeGrafter"/>
</dbReference>
<dbReference type="Gene3D" id="3.40.50.1240">
    <property type="entry name" value="Phosphoglycerate mutase-like"/>
    <property type="match status" value="1"/>
</dbReference>
<comment type="caution">
    <text evidence="4">The sequence shown here is derived from an EMBL/GenBank/DDBJ whole genome shotgun (WGS) entry which is preliminary data.</text>
</comment>
<dbReference type="SUPFAM" id="SSF53254">
    <property type="entry name" value="Phosphoglycerate mutase-like"/>
    <property type="match status" value="1"/>
</dbReference>
<dbReference type="PANTHER" id="PTHR21340:SF0">
    <property type="entry name" value="BIS(5'-NUCLEOSYL)-TETRAPHOSPHATASE [ASYMMETRICAL]"/>
    <property type="match status" value="1"/>
</dbReference>
<feature type="region of interest" description="Disordered" evidence="2">
    <location>
        <begin position="1"/>
        <end position="51"/>
    </location>
</feature>
<dbReference type="Gene3D" id="3.90.79.10">
    <property type="entry name" value="Nucleoside Triphosphate Pyrophosphohydrolase"/>
    <property type="match status" value="1"/>
</dbReference>
<evidence type="ECO:0000256" key="1">
    <source>
        <dbReference type="ARBA" id="ARBA00022801"/>
    </source>
</evidence>
<dbReference type="InterPro" id="IPR029033">
    <property type="entry name" value="His_PPase_superfam"/>
</dbReference>
<dbReference type="CDD" id="cd07067">
    <property type="entry name" value="HP_PGM_like"/>
    <property type="match status" value="1"/>
</dbReference>
<name>A0A7K1UQ62_9NOCA</name>
<dbReference type="GO" id="GO:0006754">
    <property type="term" value="P:ATP biosynthetic process"/>
    <property type="evidence" value="ECO:0007669"/>
    <property type="project" value="TreeGrafter"/>
</dbReference>
<dbReference type="Pfam" id="PF00300">
    <property type="entry name" value="His_Phos_1"/>
    <property type="match status" value="1"/>
</dbReference>
<proteinExistence type="predicted"/>
<feature type="compositionally biased region" description="Low complexity" evidence="2">
    <location>
        <begin position="1"/>
        <end position="11"/>
    </location>
</feature>
<dbReference type="EMBL" id="WRPP01000001">
    <property type="protein sequence ID" value="MVU76480.1"/>
    <property type="molecule type" value="Genomic_DNA"/>
</dbReference>
<keyword evidence="5" id="KW-1185">Reference proteome</keyword>
<protein>
    <submittedName>
        <fullName evidence="4">NUDIX domain-containing protein</fullName>
    </submittedName>
</protein>
<dbReference type="PROSITE" id="PS51462">
    <property type="entry name" value="NUDIX"/>
    <property type="match status" value="1"/>
</dbReference>
<dbReference type="InterPro" id="IPR020476">
    <property type="entry name" value="Nudix_hydrolase"/>
</dbReference>
<evidence type="ECO:0000313" key="5">
    <source>
        <dbReference type="Proteomes" id="UP000466794"/>
    </source>
</evidence>
<dbReference type="SUPFAM" id="SSF55811">
    <property type="entry name" value="Nudix"/>
    <property type="match status" value="1"/>
</dbReference>
<dbReference type="InterPro" id="IPR015797">
    <property type="entry name" value="NUDIX_hydrolase-like_dom_sf"/>
</dbReference>
<accession>A0A7K1UQ62</accession>
<dbReference type="SMART" id="SM00855">
    <property type="entry name" value="PGAM"/>
    <property type="match status" value="1"/>
</dbReference>
<organism evidence="4 5">
    <name type="scientific">Nocardia terrae</name>
    <dbReference type="NCBI Taxonomy" id="2675851"/>
    <lineage>
        <taxon>Bacteria</taxon>
        <taxon>Bacillati</taxon>
        <taxon>Actinomycetota</taxon>
        <taxon>Actinomycetes</taxon>
        <taxon>Mycobacteriales</taxon>
        <taxon>Nocardiaceae</taxon>
        <taxon>Nocardia</taxon>
    </lineage>
</organism>
<reference evidence="4 5" key="1">
    <citation type="submission" date="2019-12" db="EMBL/GenBank/DDBJ databases">
        <title>Nocardia sp. nov. ET3-3 isolated from soil.</title>
        <authorList>
            <person name="Kanchanasin P."/>
            <person name="Tanasupawat S."/>
            <person name="Yuki M."/>
            <person name="Kudo T."/>
        </authorList>
    </citation>
    <scope>NUCLEOTIDE SEQUENCE [LARGE SCALE GENOMIC DNA]</scope>
    <source>
        <strain evidence="4 5">ET3-3</strain>
    </source>
</reference>
<sequence length="361" mass="38837">MLGAAGRRQLGGAAGARHPGRGDSRPPGVPDATATSGSPVSPLDNDSAADYADPPVKANILAAGAVLWRPAPGSADGSIEIALVHRPKYDDWSLPKGKLDPGETPVITTVREVAEETGLNTRLGRYLGHVTYPVTGHRKLKRVDYWAAHILDGDFQSNTEVDVLEWCPLDRVMDALSYPMDRTIVRNFLRQPPETSHLLVVRHGKAGRSDRFAGDDDARPLEKAGRAQARALVPNLLAFGASEIVSAPPARCVQTVTPLAENLGVDVELEPLFSESGYAADPDAARKRARDLVSADSVPVICSQGKVIPDLLDWWAAEDGIELPPARNRKGSVWVLSFHRGRLIAADHLDRALTPTDLPRG</sequence>
<gene>
    <name evidence="4" type="ORF">GPX89_04390</name>
</gene>
<evidence type="ECO:0000313" key="4">
    <source>
        <dbReference type="EMBL" id="MVU76480.1"/>
    </source>
</evidence>
<dbReference type="PRINTS" id="PR00502">
    <property type="entry name" value="NUDIXFAMILY"/>
</dbReference>
<dbReference type="Proteomes" id="UP000466794">
    <property type="component" value="Unassembled WGS sequence"/>
</dbReference>
<dbReference type="GO" id="GO:0004081">
    <property type="term" value="F:bis(5'-nucleosyl)-tetraphosphatase (asymmetrical) activity"/>
    <property type="evidence" value="ECO:0007669"/>
    <property type="project" value="TreeGrafter"/>
</dbReference>
<keyword evidence="1" id="KW-0378">Hydrolase</keyword>
<evidence type="ECO:0000259" key="3">
    <source>
        <dbReference type="PROSITE" id="PS51462"/>
    </source>
</evidence>
<dbReference type="PANTHER" id="PTHR21340">
    <property type="entry name" value="DIADENOSINE 5,5-P1,P4-TETRAPHOSPHATE PYROPHOSPHOHYDROLASE MUTT"/>
    <property type="match status" value="1"/>
</dbReference>
<dbReference type="Pfam" id="PF00293">
    <property type="entry name" value="NUDIX"/>
    <property type="match status" value="1"/>
</dbReference>
<dbReference type="CDD" id="cd03673">
    <property type="entry name" value="NUDIX_Ap6A_hydrolase"/>
    <property type="match status" value="1"/>
</dbReference>